<evidence type="ECO:0000313" key="4">
    <source>
        <dbReference type="Proteomes" id="UP000287033"/>
    </source>
</evidence>
<dbReference type="GO" id="GO:0005634">
    <property type="term" value="C:nucleus"/>
    <property type="evidence" value="ECO:0007669"/>
    <property type="project" value="TreeGrafter"/>
</dbReference>
<keyword evidence="4" id="KW-1185">Reference proteome</keyword>
<dbReference type="Proteomes" id="UP000287033">
    <property type="component" value="Unassembled WGS sequence"/>
</dbReference>
<comment type="caution">
    <text evidence="3">The sequence shown here is derived from an EMBL/GenBank/DDBJ whole genome shotgun (WGS) entry which is preliminary data.</text>
</comment>
<dbReference type="GO" id="GO:0005737">
    <property type="term" value="C:cytoplasm"/>
    <property type="evidence" value="ECO:0007669"/>
    <property type="project" value="UniProtKB-SubCell"/>
</dbReference>
<evidence type="ECO:0000259" key="2">
    <source>
        <dbReference type="Pfam" id="PF01505"/>
    </source>
</evidence>
<dbReference type="GO" id="GO:1990904">
    <property type="term" value="C:ribonucleoprotein complex"/>
    <property type="evidence" value="ECO:0007669"/>
    <property type="project" value="UniProtKB-UniRule"/>
</dbReference>
<dbReference type="PANTHER" id="PTHR14165">
    <property type="entry name" value="MAJOR VAULT PROTEIN"/>
    <property type="match status" value="1"/>
</dbReference>
<gene>
    <name evidence="3" type="ORF">chiPu_0031843</name>
</gene>
<dbReference type="Gene3D" id="2.30.30.560">
    <property type="match status" value="1"/>
</dbReference>
<reference evidence="3 4" key="1">
    <citation type="journal article" date="2018" name="Nat. Ecol. Evol.">
        <title>Shark genomes provide insights into elasmobranch evolution and the origin of vertebrates.</title>
        <authorList>
            <person name="Hara Y"/>
            <person name="Yamaguchi K"/>
            <person name="Onimaru K"/>
            <person name="Kadota M"/>
            <person name="Koyanagi M"/>
            <person name="Keeley SD"/>
            <person name="Tatsumi K"/>
            <person name="Tanaka K"/>
            <person name="Motone F"/>
            <person name="Kageyama Y"/>
            <person name="Nozu R"/>
            <person name="Adachi N"/>
            <person name="Nishimura O"/>
            <person name="Nakagawa R"/>
            <person name="Tanegashima C"/>
            <person name="Kiyatake I"/>
            <person name="Matsumoto R"/>
            <person name="Murakumo K"/>
            <person name="Nishida K"/>
            <person name="Terakita A"/>
            <person name="Kuratani S"/>
            <person name="Sato K"/>
            <person name="Hyodo S Kuraku.S."/>
        </authorList>
    </citation>
    <scope>NUCLEOTIDE SEQUENCE [LARGE SCALE GENOMIC DNA]</scope>
</reference>
<dbReference type="InterPro" id="IPR043179">
    <property type="entry name" value="Vault_2_sf"/>
</dbReference>
<organism evidence="3 4">
    <name type="scientific">Chiloscyllium punctatum</name>
    <name type="common">Brownbanded bambooshark</name>
    <name type="synonym">Hemiscyllium punctatum</name>
    <dbReference type="NCBI Taxonomy" id="137246"/>
    <lineage>
        <taxon>Eukaryota</taxon>
        <taxon>Metazoa</taxon>
        <taxon>Chordata</taxon>
        <taxon>Craniata</taxon>
        <taxon>Vertebrata</taxon>
        <taxon>Chondrichthyes</taxon>
        <taxon>Elasmobranchii</taxon>
        <taxon>Galeomorphii</taxon>
        <taxon>Galeoidea</taxon>
        <taxon>Orectolobiformes</taxon>
        <taxon>Hemiscylliidae</taxon>
        <taxon>Chiloscyllium</taxon>
    </lineage>
</organism>
<dbReference type="InterPro" id="IPR041139">
    <property type="entry name" value="MVP_rep_dom"/>
</dbReference>
<dbReference type="Gene3D" id="2.30.30.550">
    <property type="entry name" value="Major Vault Protein repeat"/>
    <property type="match status" value="1"/>
</dbReference>
<feature type="non-terminal residue" evidence="3">
    <location>
        <position position="84"/>
    </location>
</feature>
<dbReference type="PROSITE" id="PS51224">
    <property type="entry name" value="MVP"/>
    <property type="match status" value="1"/>
</dbReference>
<sequence>PPPPQNALHLRAVQTFQDEKGRGRKTGEEWLVTLSDAEAYIPNVNEKVLGVVTITTLSSRQYCVILNPVGVNGKPQLGHKKVVK</sequence>
<accession>A0A401TZ06</accession>
<name>A0A401TZ06_CHIPU</name>
<dbReference type="InterPro" id="IPR043023">
    <property type="entry name" value="MVP_rep_sf"/>
</dbReference>
<dbReference type="STRING" id="137246.A0A401TZ06"/>
<dbReference type="InterPro" id="IPR002499">
    <property type="entry name" value="Vault_N"/>
</dbReference>
<comment type="subcellular location">
    <subcellularLocation>
        <location evidence="1">Cytoplasm</location>
    </subcellularLocation>
</comment>
<dbReference type="OrthoDB" id="6125719at2759"/>
<dbReference type="FunFam" id="2.30.30.550:FF:000001">
    <property type="entry name" value="major vault protein-like"/>
    <property type="match status" value="1"/>
</dbReference>
<proteinExistence type="predicted"/>
<feature type="domain" description="Major vault protein repeat" evidence="2">
    <location>
        <begin position="4"/>
        <end position="42"/>
    </location>
</feature>
<protein>
    <recommendedName>
        <fullName evidence="2">Major vault protein repeat domain-containing protein</fullName>
    </recommendedName>
</protein>
<feature type="repeat" description="MVP" evidence="1">
    <location>
        <begin position="4"/>
        <end position="58"/>
    </location>
</feature>
<evidence type="ECO:0000256" key="1">
    <source>
        <dbReference type="PROSITE-ProRule" id="PRU00571"/>
    </source>
</evidence>
<dbReference type="Pfam" id="PF01505">
    <property type="entry name" value="Vault"/>
    <property type="match status" value="1"/>
</dbReference>
<dbReference type="PANTHER" id="PTHR14165:SF3">
    <property type="entry name" value="MAJOR VAULT PROTEIN"/>
    <property type="match status" value="1"/>
</dbReference>
<keyword evidence="1" id="KW-0963">Cytoplasm</keyword>
<feature type="non-terminal residue" evidence="3">
    <location>
        <position position="1"/>
    </location>
</feature>
<dbReference type="InterPro" id="IPR039059">
    <property type="entry name" value="MVP"/>
</dbReference>
<dbReference type="OMA" id="RDYCVIL"/>
<dbReference type="AlphaFoldDB" id="A0A401TZ06"/>
<keyword evidence="1" id="KW-0687">Ribonucleoprotein</keyword>
<evidence type="ECO:0000313" key="3">
    <source>
        <dbReference type="EMBL" id="GCC47869.1"/>
    </source>
</evidence>
<dbReference type="EMBL" id="BEZZ01220501">
    <property type="protein sequence ID" value="GCC47869.1"/>
    <property type="molecule type" value="Genomic_DNA"/>
</dbReference>